<organism evidence="2 3">
    <name type="scientific">Operophtera brumata</name>
    <name type="common">Winter moth</name>
    <name type="synonym">Phalaena brumata</name>
    <dbReference type="NCBI Taxonomy" id="104452"/>
    <lineage>
        <taxon>Eukaryota</taxon>
        <taxon>Metazoa</taxon>
        <taxon>Ecdysozoa</taxon>
        <taxon>Arthropoda</taxon>
        <taxon>Hexapoda</taxon>
        <taxon>Insecta</taxon>
        <taxon>Pterygota</taxon>
        <taxon>Neoptera</taxon>
        <taxon>Endopterygota</taxon>
        <taxon>Lepidoptera</taxon>
        <taxon>Glossata</taxon>
        <taxon>Ditrysia</taxon>
        <taxon>Geometroidea</taxon>
        <taxon>Geometridae</taxon>
        <taxon>Larentiinae</taxon>
        <taxon>Operophtera</taxon>
    </lineage>
</organism>
<evidence type="ECO:0000256" key="1">
    <source>
        <dbReference type="SAM" id="MobiDB-lite"/>
    </source>
</evidence>
<dbReference type="EMBL" id="JTDY01017189">
    <property type="protein sequence ID" value="KOB51862.1"/>
    <property type="molecule type" value="Genomic_DNA"/>
</dbReference>
<reference evidence="2 3" key="1">
    <citation type="journal article" date="2015" name="Genome Biol. Evol.">
        <title>The genome of winter moth (Operophtera brumata) provides a genomic perspective on sexual dimorphism and phenology.</title>
        <authorList>
            <person name="Derks M.F."/>
            <person name="Smit S."/>
            <person name="Salis L."/>
            <person name="Schijlen E."/>
            <person name="Bossers A."/>
            <person name="Mateman C."/>
            <person name="Pijl A.S."/>
            <person name="de Ridder D."/>
            <person name="Groenen M.A."/>
            <person name="Visser M.E."/>
            <person name="Megens H.J."/>
        </authorList>
    </citation>
    <scope>NUCLEOTIDE SEQUENCE [LARGE SCALE GENOMIC DNA]</scope>
    <source>
        <strain evidence="2">WM2013NL</strain>
        <tissue evidence="2">Head and thorax</tissue>
    </source>
</reference>
<feature type="non-terminal residue" evidence="2">
    <location>
        <position position="116"/>
    </location>
</feature>
<gene>
    <name evidence="2" type="ORF">OBRU01_27014</name>
</gene>
<sequence>MNEECASFMTFLELGISMRRTARMVGVKSRTVQKVLRDWKPFEVTWCTSAREERYIVPTVLRNRHLNAVEVQQQLLETRRDYISDSTVRRRAAEAYLKPRRPASGPNLEREHRVAI</sequence>
<evidence type="ECO:0000313" key="3">
    <source>
        <dbReference type="Proteomes" id="UP000037510"/>
    </source>
</evidence>
<proteinExistence type="predicted"/>
<comment type="caution">
    <text evidence="2">The sequence shown here is derived from an EMBL/GenBank/DDBJ whole genome shotgun (WGS) entry which is preliminary data.</text>
</comment>
<keyword evidence="3" id="KW-1185">Reference proteome</keyword>
<protein>
    <submittedName>
        <fullName evidence="2">Uncharacterized protein</fullName>
    </submittedName>
</protein>
<accession>A0A0L7K316</accession>
<feature type="region of interest" description="Disordered" evidence="1">
    <location>
        <begin position="94"/>
        <end position="116"/>
    </location>
</feature>
<name>A0A0L7K316_OPEBR</name>
<evidence type="ECO:0000313" key="2">
    <source>
        <dbReference type="EMBL" id="KOB51862.1"/>
    </source>
</evidence>
<dbReference type="AlphaFoldDB" id="A0A0L7K316"/>
<dbReference type="Proteomes" id="UP000037510">
    <property type="component" value="Unassembled WGS sequence"/>
</dbReference>